<keyword evidence="1" id="KW-0812">Transmembrane</keyword>
<feature type="transmembrane region" description="Helical" evidence="1">
    <location>
        <begin position="31"/>
        <end position="53"/>
    </location>
</feature>
<organism evidence="2 3">
    <name type="scientific">Lentithecium fluviatile CBS 122367</name>
    <dbReference type="NCBI Taxonomy" id="1168545"/>
    <lineage>
        <taxon>Eukaryota</taxon>
        <taxon>Fungi</taxon>
        <taxon>Dikarya</taxon>
        <taxon>Ascomycota</taxon>
        <taxon>Pezizomycotina</taxon>
        <taxon>Dothideomycetes</taxon>
        <taxon>Pleosporomycetidae</taxon>
        <taxon>Pleosporales</taxon>
        <taxon>Massarineae</taxon>
        <taxon>Lentitheciaceae</taxon>
        <taxon>Lentithecium</taxon>
    </lineage>
</organism>
<name>A0A6G1IX80_9PLEO</name>
<keyword evidence="1" id="KW-1133">Transmembrane helix</keyword>
<dbReference type="AlphaFoldDB" id="A0A6G1IX80"/>
<evidence type="ECO:0000313" key="3">
    <source>
        <dbReference type="Proteomes" id="UP000799291"/>
    </source>
</evidence>
<dbReference type="OrthoDB" id="3915128at2759"/>
<keyword evidence="1" id="KW-0472">Membrane</keyword>
<gene>
    <name evidence="2" type="ORF">K458DRAFT_390648</name>
</gene>
<reference evidence="2" key="1">
    <citation type="journal article" date="2020" name="Stud. Mycol.">
        <title>101 Dothideomycetes genomes: a test case for predicting lifestyles and emergence of pathogens.</title>
        <authorList>
            <person name="Haridas S."/>
            <person name="Albert R."/>
            <person name="Binder M."/>
            <person name="Bloem J."/>
            <person name="Labutti K."/>
            <person name="Salamov A."/>
            <person name="Andreopoulos B."/>
            <person name="Baker S."/>
            <person name="Barry K."/>
            <person name="Bills G."/>
            <person name="Bluhm B."/>
            <person name="Cannon C."/>
            <person name="Castanera R."/>
            <person name="Culley D."/>
            <person name="Daum C."/>
            <person name="Ezra D."/>
            <person name="Gonzalez J."/>
            <person name="Henrissat B."/>
            <person name="Kuo A."/>
            <person name="Liang C."/>
            <person name="Lipzen A."/>
            <person name="Lutzoni F."/>
            <person name="Magnuson J."/>
            <person name="Mondo S."/>
            <person name="Nolan M."/>
            <person name="Ohm R."/>
            <person name="Pangilinan J."/>
            <person name="Park H.-J."/>
            <person name="Ramirez L."/>
            <person name="Alfaro M."/>
            <person name="Sun H."/>
            <person name="Tritt A."/>
            <person name="Yoshinaga Y."/>
            <person name="Zwiers L.-H."/>
            <person name="Turgeon B."/>
            <person name="Goodwin S."/>
            <person name="Spatafora J."/>
            <person name="Crous P."/>
            <person name="Grigoriev I."/>
        </authorList>
    </citation>
    <scope>NUCLEOTIDE SEQUENCE</scope>
    <source>
        <strain evidence="2">CBS 122367</strain>
    </source>
</reference>
<accession>A0A6G1IX80</accession>
<keyword evidence="3" id="KW-1185">Reference proteome</keyword>
<dbReference type="Proteomes" id="UP000799291">
    <property type="component" value="Unassembled WGS sequence"/>
</dbReference>
<sequence length="126" mass="13706">MDDAILAGGVARLSAALWKNTFPGVTGWKRYFGAATVGMGVSSYAGVYAWAIFSPGFKLAHITGINQHQRQMDTLNRLHQDENFRGSLSLAGRVYLRGGQPDACNKQTHPPPTNNSCFTRFSIVSS</sequence>
<proteinExistence type="predicted"/>
<evidence type="ECO:0000256" key="1">
    <source>
        <dbReference type="SAM" id="Phobius"/>
    </source>
</evidence>
<protein>
    <submittedName>
        <fullName evidence="2">Uncharacterized protein</fullName>
    </submittedName>
</protein>
<dbReference type="EMBL" id="MU005586">
    <property type="protein sequence ID" value="KAF2682728.1"/>
    <property type="molecule type" value="Genomic_DNA"/>
</dbReference>
<evidence type="ECO:0000313" key="2">
    <source>
        <dbReference type="EMBL" id="KAF2682728.1"/>
    </source>
</evidence>